<comment type="similarity">
    <text evidence="2">Belongs to the bile acid:sodium symporter (BASS) (TC 2.A.28) family.</text>
</comment>
<dbReference type="InterPro" id="IPR004710">
    <property type="entry name" value="Bilac:Na_transpt"/>
</dbReference>
<dbReference type="OrthoDB" id="203097at2759"/>
<dbReference type="InterPro" id="IPR038770">
    <property type="entry name" value="Na+/solute_symporter_sf"/>
</dbReference>
<keyword evidence="6 8" id="KW-0472">Membrane</keyword>
<dbReference type="EMBL" id="VCGU01000458">
    <property type="protein sequence ID" value="TRY64297.1"/>
    <property type="molecule type" value="Genomic_DNA"/>
</dbReference>
<dbReference type="InterPro" id="IPR002657">
    <property type="entry name" value="BilAc:Na_symport/Acr3"/>
</dbReference>
<protein>
    <recommendedName>
        <fullName evidence="12">Ileal sodium/bile acid cotransporter</fullName>
    </recommendedName>
</protein>
<comment type="caution">
    <text evidence="10">The sequence shown here is derived from an EMBL/GenBank/DDBJ whole genome shotgun (WGS) entry which is preliminary data.</text>
</comment>
<reference evidence="10 11" key="1">
    <citation type="journal article" date="2018" name="Nat. Ecol. Evol.">
        <title>Genomic signatures of mitonuclear coevolution across populations of Tigriopus californicus.</title>
        <authorList>
            <person name="Barreto F.S."/>
            <person name="Watson E.T."/>
            <person name="Lima T.G."/>
            <person name="Willett C.S."/>
            <person name="Edmands S."/>
            <person name="Li W."/>
            <person name="Burton R.S."/>
        </authorList>
    </citation>
    <scope>NUCLEOTIDE SEQUENCE [LARGE SCALE GENOMIC DNA]</scope>
    <source>
        <strain evidence="10 11">San Diego</strain>
    </source>
</reference>
<keyword evidence="5 8" id="KW-1133">Transmembrane helix</keyword>
<evidence type="ECO:0008006" key="12">
    <source>
        <dbReference type="Google" id="ProtNLM"/>
    </source>
</evidence>
<feature type="region of interest" description="Disordered" evidence="7">
    <location>
        <begin position="185"/>
        <end position="208"/>
    </location>
</feature>
<dbReference type="Proteomes" id="UP000318571">
    <property type="component" value="Chromosome 10"/>
</dbReference>
<feature type="region of interest" description="Disordered" evidence="7">
    <location>
        <begin position="126"/>
        <end position="156"/>
    </location>
</feature>
<feature type="transmembrane region" description="Helical" evidence="8">
    <location>
        <begin position="303"/>
        <end position="326"/>
    </location>
</feature>
<keyword evidence="4" id="KW-0769">Symport</keyword>
<feature type="compositionally biased region" description="Basic and acidic residues" evidence="7">
    <location>
        <begin position="197"/>
        <end position="208"/>
    </location>
</feature>
<dbReference type="PANTHER" id="PTHR10361:SF28">
    <property type="entry name" value="P3 PROTEIN-RELATED"/>
    <property type="match status" value="1"/>
</dbReference>
<evidence type="ECO:0000256" key="4">
    <source>
        <dbReference type="ARBA" id="ARBA00022847"/>
    </source>
</evidence>
<evidence type="ECO:0000256" key="6">
    <source>
        <dbReference type="ARBA" id="ARBA00023136"/>
    </source>
</evidence>
<evidence type="ECO:0000256" key="8">
    <source>
        <dbReference type="SAM" id="Phobius"/>
    </source>
</evidence>
<dbReference type="GO" id="GO:0015293">
    <property type="term" value="F:symporter activity"/>
    <property type="evidence" value="ECO:0007669"/>
    <property type="project" value="UniProtKB-KW"/>
</dbReference>
<gene>
    <name evidence="10" type="ORF">TCAL_02618</name>
</gene>
<dbReference type="Pfam" id="PF01758">
    <property type="entry name" value="SBF"/>
    <property type="match status" value="1"/>
</dbReference>
<feature type="transmembrane region" description="Helical" evidence="8">
    <location>
        <begin position="333"/>
        <end position="355"/>
    </location>
</feature>
<accession>A0A553NFT1</accession>
<name>A0A553NFT1_TIGCA</name>
<organism evidence="10 11">
    <name type="scientific">Tigriopus californicus</name>
    <name type="common">Marine copepod</name>
    <dbReference type="NCBI Taxonomy" id="6832"/>
    <lineage>
        <taxon>Eukaryota</taxon>
        <taxon>Metazoa</taxon>
        <taxon>Ecdysozoa</taxon>
        <taxon>Arthropoda</taxon>
        <taxon>Crustacea</taxon>
        <taxon>Multicrustacea</taxon>
        <taxon>Hexanauplia</taxon>
        <taxon>Copepoda</taxon>
        <taxon>Harpacticoida</taxon>
        <taxon>Harpacticidae</taxon>
        <taxon>Tigriopus</taxon>
    </lineage>
</organism>
<evidence type="ECO:0000256" key="7">
    <source>
        <dbReference type="SAM" id="MobiDB-lite"/>
    </source>
</evidence>
<feature type="transmembrane region" description="Helical" evidence="8">
    <location>
        <begin position="273"/>
        <end position="297"/>
    </location>
</feature>
<dbReference type="AlphaFoldDB" id="A0A553NFT1"/>
<evidence type="ECO:0000256" key="2">
    <source>
        <dbReference type="ARBA" id="ARBA00006528"/>
    </source>
</evidence>
<evidence type="ECO:0000256" key="9">
    <source>
        <dbReference type="SAM" id="SignalP"/>
    </source>
</evidence>
<keyword evidence="3 8" id="KW-0812">Transmembrane</keyword>
<keyword evidence="4" id="KW-0813">Transport</keyword>
<feature type="transmembrane region" description="Helical" evidence="8">
    <location>
        <begin position="403"/>
        <end position="426"/>
    </location>
</feature>
<evidence type="ECO:0000313" key="11">
    <source>
        <dbReference type="Proteomes" id="UP000318571"/>
    </source>
</evidence>
<feature type="transmembrane region" description="Helical" evidence="8">
    <location>
        <begin position="432"/>
        <end position="456"/>
    </location>
</feature>
<dbReference type="OMA" id="SSKWANQ"/>
<feature type="transmembrane region" description="Helical" evidence="8">
    <location>
        <begin position="241"/>
        <end position="261"/>
    </location>
</feature>
<evidence type="ECO:0000256" key="5">
    <source>
        <dbReference type="ARBA" id="ARBA00022989"/>
    </source>
</evidence>
<dbReference type="GO" id="GO:0016020">
    <property type="term" value="C:membrane"/>
    <property type="evidence" value="ECO:0007669"/>
    <property type="project" value="UniProtKB-SubCell"/>
</dbReference>
<feature type="transmembrane region" description="Helical" evidence="8">
    <location>
        <begin position="367"/>
        <end position="391"/>
    </location>
</feature>
<feature type="transmembrane region" description="Helical" evidence="8">
    <location>
        <begin position="494"/>
        <end position="516"/>
    </location>
</feature>
<keyword evidence="9" id="KW-0732">Signal</keyword>
<proteinExistence type="inferred from homology"/>
<sequence length="569" mass="63434">MALSPRLVSWCFSCVLLTTGAWTLKVEYDTVEPIAMNHFQNITLRLSFNESINEEQTWPANQGVNLTFSFEDKVSWALDALNASLIATREEIRLQKAINLTVKGVIIGYNNLEVYGQLVTLNKPGELPPAPNSPVGPTNRPPFNPRRRRIRKTTTTATAPAPFSGEFFNNDYDYYYDDYASIQKRSVEEESSEDSEGNEKSSENHAEFEPAVHTVLSEHEPTLMRKIHIVVMVKDQTMNDLFTLVMTLMIIANTVNMGGQLDLQIIKEVFKKPIGPLVGMICQFILMPLFAYAIGWLMTNDTLFRLGLFVLGCCPGGTGSNFWCILLKGDINLSITMTFVSTVAALGMMPMWLWLMGPLLTDEDLVIPFGQLMITLISLIAPIAVGMLIRYKWIKAAAVMDKIIVPFTLLTVFFIFTVGVYVNLFIFQLITWPMVAAGFMVAGAGYFFGAGLAWLCRLEWDKIVAVSIETAFQNGGIAFILLKVSLEAPYGELASVAPVAQLVITGLPLWAALGVWKLYEKCCSRKKVEAEPVRDEYKPIQRKDVENTATDGNGLTKTFCNQETQTQLG</sequence>
<feature type="chain" id="PRO_5022134289" description="Ileal sodium/bile acid cotransporter" evidence="9">
    <location>
        <begin position="24"/>
        <end position="569"/>
    </location>
</feature>
<evidence type="ECO:0000313" key="10">
    <source>
        <dbReference type="EMBL" id="TRY64297.1"/>
    </source>
</evidence>
<evidence type="ECO:0000256" key="1">
    <source>
        <dbReference type="ARBA" id="ARBA00004141"/>
    </source>
</evidence>
<dbReference type="PANTHER" id="PTHR10361">
    <property type="entry name" value="SODIUM-BILE ACID COTRANSPORTER"/>
    <property type="match status" value="1"/>
</dbReference>
<comment type="subcellular location">
    <subcellularLocation>
        <location evidence="1">Membrane</location>
        <topology evidence="1">Multi-pass membrane protein</topology>
    </subcellularLocation>
</comment>
<evidence type="ECO:0000256" key="3">
    <source>
        <dbReference type="ARBA" id="ARBA00022692"/>
    </source>
</evidence>
<keyword evidence="11" id="KW-1185">Reference proteome</keyword>
<feature type="transmembrane region" description="Helical" evidence="8">
    <location>
        <begin position="463"/>
        <end position="482"/>
    </location>
</feature>
<feature type="compositionally biased region" description="Pro residues" evidence="7">
    <location>
        <begin position="126"/>
        <end position="144"/>
    </location>
</feature>
<dbReference type="Gene3D" id="1.20.1530.20">
    <property type="match status" value="1"/>
</dbReference>
<feature type="signal peptide" evidence="9">
    <location>
        <begin position="1"/>
        <end position="23"/>
    </location>
</feature>